<reference evidence="2" key="1">
    <citation type="journal article" date="2014" name="PLoS ONE">
        <title>Transcriptome-Based Identification of ABC Transporters in the Western Tarnished Plant Bug Lygus hesperus.</title>
        <authorList>
            <person name="Hull J.J."/>
            <person name="Chaney K."/>
            <person name="Geib S.M."/>
            <person name="Fabrick J.A."/>
            <person name="Brent C.S."/>
            <person name="Walsh D."/>
            <person name="Lavine L.C."/>
        </authorList>
    </citation>
    <scope>NUCLEOTIDE SEQUENCE</scope>
</reference>
<gene>
    <name evidence="2" type="primary">Tuft1</name>
    <name evidence="2" type="ORF">CM83_35679</name>
</gene>
<evidence type="ECO:0000256" key="1">
    <source>
        <dbReference type="SAM" id="Coils"/>
    </source>
</evidence>
<accession>A0A0A9XV38</accession>
<evidence type="ECO:0000313" key="2">
    <source>
        <dbReference type="EMBL" id="JAG24647.1"/>
    </source>
</evidence>
<dbReference type="AlphaFoldDB" id="A0A0A9XV38"/>
<keyword evidence="1" id="KW-0175">Coiled coil</keyword>
<dbReference type="EMBL" id="GBHO01018957">
    <property type="protein sequence ID" value="JAG24647.1"/>
    <property type="molecule type" value="Transcribed_RNA"/>
</dbReference>
<organism evidence="2">
    <name type="scientific">Lygus hesperus</name>
    <name type="common">Western plant bug</name>
    <dbReference type="NCBI Taxonomy" id="30085"/>
    <lineage>
        <taxon>Eukaryota</taxon>
        <taxon>Metazoa</taxon>
        <taxon>Ecdysozoa</taxon>
        <taxon>Arthropoda</taxon>
        <taxon>Hexapoda</taxon>
        <taxon>Insecta</taxon>
        <taxon>Pterygota</taxon>
        <taxon>Neoptera</taxon>
        <taxon>Paraneoptera</taxon>
        <taxon>Hemiptera</taxon>
        <taxon>Heteroptera</taxon>
        <taxon>Panheteroptera</taxon>
        <taxon>Cimicomorpha</taxon>
        <taxon>Miridae</taxon>
        <taxon>Mirini</taxon>
        <taxon>Lygus</taxon>
    </lineage>
</organism>
<protein>
    <submittedName>
        <fullName evidence="2">Tuftelin</fullName>
    </submittedName>
</protein>
<reference evidence="2" key="2">
    <citation type="submission" date="2014-07" db="EMBL/GenBank/DDBJ databases">
        <authorList>
            <person name="Hull J."/>
        </authorList>
    </citation>
    <scope>NUCLEOTIDE SEQUENCE</scope>
</reference>
<feature type="coiled-coil region" evidence="1">
    <location>
        <begin position="152"/>
        <end position="226"/>
    </location>
</feature>
<name>A0A0A9XV38_LYGHE</name>
<sequence>MHADNHTSAGPSTLPLAQNIYDTNDRWYNMDATTVTNTPMNTQPQYTVSDTLPFTHRQLYGIQNPKGHSNTYGNFVPMDHINTDTDRSTLFQDFTSTTYQPTKRLTYEMYNSLPPIPVTSSTLTQQPLPSQSQQQQRYLETVDTTAQLHNRIRELEWQLLTKDDLIQQLETKLELQQQKYEIRAQQLRNRAIDAVKRMQMEAKKFVQEKNRVIEELRQEVAYLDTQNLHHRKTSHLTSLHHDIDTGARNEVRHLRSINEELQDQLTTVKRSQYLLQEKVEQSEHQNDILYTTLENLQQEMQQIVSVYWLLTKMEVLPSHRGENLMRCRIINTTHKRQIEFDVRVDTVNTLTNESHVLPFPALLQTALPSREVASNIHINYIPRKIFSQYNDIPALYSDPFFFRASDSTTF</sequence>
<proteinExistence type="predicted"/>